<dbReference type="PANTHER" id="PTHR35561">
    <property type="entry name" value="RNA 2',3'-CYCLIC PHOSPHODIESTERASE"/>
    <property type="match status" value="1"/>
</dbReference>
<dbReference type="GO" id="GO:0016874">
    <property type="term" value="F:ligase activity"/>
    <property type="evidence" value="ECO:0007669"/>
    <property type="project" value="UniProtKB-KW"/>
</dbReference>
<evidence type="ECO:0000313" key="3">
    <source>
        <dbReference type="EMBL" id="PJI94304.1"/>
    </source>
</evidence>
<comment type="similarity">
    <text evidence="2">Belongs to the 2H phosphoesterase superfamily. ThpR family.</text>
</comment>
<sequence length="208" mass="22158">MRLFASVRPPAAVLDHLDRALDGVGVPRSVLPGRGRETAVRWVPRDDRHLTTAFYADVPEGAVPELLDDLAAVAAGTEPFELRLRGAGSFQGRVLWMGVDGAAEDLVRLAQGCLDASVREVPDDVRPHRPHLSVARARPARGRRGASRAAQASAFDAPARALAVYEGPAWTVDTLELLESLPGEGPHGGPLYRVVATWPLGAPSHGAH</sequence>
<feature type="active site" description="Proton donor" evidence="2">
    <location>
        <position position="49"/>
    </location>
</feature>
<keyword evidence="1 2" id="KW-0378">Hydrolase</keyword>
<evidence type="ECO:0000313" key="4">
    <source>
        <dbReference type="Proteomes" id="UP000231586"/>
    </source>
</evidence>
<gene>
    <name evidence="3" type="ORF">CLV34_0140</name>
</gene>
<dbReference type="InterPro" id="IPR009097">
    <property type="entry name" value="Cyclic_Pdiesterase"/>
</dbReference>
<feature type="short sequence motif" description="HXTX 1" evidence="2">
    <location>
        <begin position="49"/>
        <end position="52"/>
    </location>
</feature>
<dbReference type="SUPFAM" id="SSF55144">
    <property type="entry name" value="LigT-like"/>
    <property type="match status" value="1"/>
</dbReference>
<comment type="catalytic activity">
    <reaction evidence="2">
        <text>a 3'-end 2',3'-cyclophospho-ribonucleotide-RNA + H2O = a 3'-end 2'-phospho-ribonucleotide-RNA + H(+)</text>
        <dbReference type="Rhea" id="RHEA:11828"/>
        <dbReference type="Rhea" id="RHEA-COMP:10464"/>
        <dbReference type="Rhea" id="RHEA-COMP:17353"/>
        <dbReference type="ChEBI" id="CHEBI:15377"/>
        <dbReference type="ChEBI" id="CHEBI:15378"/>
        <dbReference type="ChEBI" id="CHEBI:83064"/>
        <dbReference type="ChEBI" id="CHEBI:173113"/>
        <dbReference type="EC" id="3.1.4.58"/>
    </reaction>
</comment>
<dbReference type="RefSeq" id="WP_100348371.1">
    <property type="nucleotide sequence ID" value="NZ_PGTZ01000006.1"/>
</dbReference>
<feature type="active site" description="Proton acceptor" evidence="2">
    <location>
        <position position="131"/>
    </location>
</feature>
<comment type="caution">
    <text evidence="2">Lacks conserved residue(s) required for the propagation of feature annotation.</text>
</comment>
<comment type="function">
    <text evidence="2">Hydrolyzes RNA 2',3'-cyclic phosphodiester to an RNA 2'-phosphomonoester.</text>
</comment>
<evidence type="ECO:0000256" key="1">
    <source>
        <dbReference type="ARBA" id="ARBA00022801"/>
    </source>
</evidence>
<keyword evidence="4" id="KW-1185">Reference proteome</keyword>
<dbReference type="GO" id="GO:0004113">
    <property type="term" value="F:2',3'-cyclic-nucleotide 3'-phosphodiesterase activity"/>
    <property type="evidence" value="ECO:0007669"/>
    <property type="project" value="InterPro"/>
</dbReference>
<dbReference type="AlphaFoldDB" id="A0A2M8WTT8"/>
<dbReference type="Proteomes" id="UP000231586">
    <property type="component" value="Unassembled WGS sequence"/>
</dbReference>
<accession>A0A2M8WTT8</accession>
<dbReference type="GO" id="GO:0008664">
    <property type="term" value="F:RNA 2',3'-cyclic 3'-phosphodiesterase activity"/>
    <property type="evidence" value="ECO:0007669"/>
    <property type="project" value="UniProtKB-EC"/>
</dbReference>
<dbReference type="PANTHER" id="PTHR35561:SF1">
    <property type="entry name" value="RNA 2',3'-CYCLIC PHOSPHODIESTERASE"/>
    <property type="match status" value="1"/>
</dbReference>
<dbReference type="Pfam" id="PF13563">
    <property type="entry name" value="2_5_RNA_ligase2"/>
    <property type="match status" value="1"/>
</dbReference>
<evidence type="ECO:0000256" key="2">
    <source>
        <dbReference type="HAMAP-Rule" id="MF_01940"/>
    </source>
</evidence>
<dbReference type="OrthoDB" id="9787070at2"/>
<comment type="caution">
    <text evidence="3">The sequence shown here is derived from an EMBL/GenBank/DDBJ whole genome shotgun (WGS) entry which is preliminary data.</text>
</comment>
<name>A0A2M8WTT8_9MICO</name>
<organism evidence="3 4">
    <name type="scientific">Luteimicrobium subarcticum</name>
    <dbReference type="NCBI Taxonomy" id="620910"/>
    <lineage>
        <taxon>Bacteria</taxon>
        <taxon>Bacillati</taxon>
        <taxon>Actinomycetota</taxon>
        <taxon>Actinomycetes</taxon>
        <taxon>Micrococcales</taxon>
        <taxon>Luteimicrobium</taxon>
    </lineage>
</organism>
<proteinExistence type="inferred from homology"/>
<dbReference type="Gene3D" id="3.90.1140.10">
    <property type="entry name" value="Cyclic phosphodiesterase"/>
    <property type="match status" value="1"/>
</dbReference>
<dbReference type="InterPro" id="IPR004175">
    <property type="entry name" value="RNA_CPDase"/>
</dbReference>
<protein>
    <recommendedName>
        <fullName evidence="2">RNA 2',3'-cyclic phosphodiesterase</fullName>
        <shortName evidence="2">RNA 2',3'-CPDase</shortName>
        <ecNumber evidence="2">3.1.4.58</ecNumber>
    </recommendedName>
</protein>
<reference evidence="3 4" key="1">
    <citation type="submission" date="2017-11" db="EMBL/GenBank/DDBJ databases">
        <title>Genomic Encyclopedia of Archaeal and Bacterial Type Strains, Phase II (KMG-II): From Individual Species to Whole Genera.</title>
        <authorList>
            <person name="Goeker M."/>
        </authorList>
    </citation>
    <scope>NUCLEOTIDE SEQUENCE [LARGE SCALE GENOMIC DNA]</scope>
    <source>
        <strain evidence="3 4">DSM 22413</strain>
    </source>
</reference>
<dbReference type="HAMAP" id="MF_01940">
    <property type="entry name" value="RNA_CPDase"/>
    <property type="match status" value="1"/>
</dbReference>
<dbReference type="EC" id="3.1.4.58" evidence="2"/>
<dbReference type="NCBIfam" id="TIGR02258">
    <property type="entry name" value="2_5_ligase"/>
    <property type="match status" value="1"/>
</dbReference>
<dbReference type="EMBL" id="PGTZ01000006">
    <property type="protein sequence ID" value="PJI94304.1"/>
    <property type="molecule type" value="Genomic_DNA"/>
</dbReference>
<keyword evidence="3" id="KW-0436">Ligase</keyword>